<accession>A0A0F9LYV2</accession>
<gene>
    <name evidence="5" type="ORF">LCGC14_1220240</name>
</gene>
<evidence type="ECO:0000259" key="4">
    <source>
        <dbReference type="Pfam" id="PF13091"/>
    </source>
</evidence>
<dbReference type="EMBL" id="LAZR01006416">
    <property type="protein sequence ID" value="KKM92256.1"/>
    <property type="molecule type" value="Genomic_DNA"/>
</dbReference>
<dbReference type="GO" id="GO:0034587">
    <property type="term" value="P:piRNA processing"/>
    <property type="evidence" value="ECO:0007669"/>
    <property type="project" value="TreeGrafter"/>
</dbReference>
<dbReference type="SUPFAM" id="SSF56024">
    <property type="entry name" value="Phospholipase D/nuclease"/>
    <property type="match status" value="2"/>
</dbReference>
<dbReference type="GO" id="GO:0016042">
    <property type="term" value="P:lipid catabolic process"/>
    <property type="evidence" value="ECO:0007669"/>
    <property type="project" value="UniProtKB-KW"/>
</dbReference>
<keyword evidence="1" id="KW-0378">Hydrolase</keyword>
<sequence>MFEIIKKEKLVSFEDEILPPCWIRKDLKQANKKNNYFKDTKISKNIWVSGNDEKLLNELKVSIDNAKEMICITSYMFSEPDIKECLLNASKRGVRVYMLTASNKHLKNQPDEDDDFNNKMYVEMDKLFKELQGKIKIRTSENFHTKFLLLDPLNSELRQGYLLTSNFDTKGIKGRKINGTFRVNPEVCIKLSNEEVITFFNQFCYGFWIESTEESKIDGFLPIRTRLNKEFNLKDIIFNSKDHHSLEKAIIDLITKNPGKLNICTYGITRNNKVYEKILIELKKGREVVVLTRPRNKNMPALIDLIKEGAVVYGHDDIHAKVILIESNGNVKGIMMTANIEDISFDTSFESGKILKDEEAKSFLKILNNWIKNFPLTLKNSHLLKNIDEEIRVWNSLSKEIDIKEIVEEG</sequence>
<keyword evidence="2" id="KW-0442">Lipid degradation</keyword>
<evidence type="ECO:0000256" key="2">
    <source>
        <dbReference type="ARBA" id="ARBA00022963"/>
    </source>
</evidence>
<feature type="domain" description="Phospholipase D-like" evidence="4">
    <location>
        <begin position="62"/>
        <end position="198"/>
    </location>
</feature>
<dbReference type="InterPro" id="IPR025202">
    <property type="entry name" value="PLD-like_dom"/>
</dbReference>
<evidence type="ECO:0000313" key="5">
    <source>
        <dbReference type="EMBL" id="KKM92256.1"/>
    </source>
</evidence>
<dbReference type="PANTHER" id="PTHR43856">
    <property type="entry name" value="CARDIOLIPIN HYDROLASE"/>
    <property type="match status" value="1"/>
</dbReference>
<dbReference type="GO" id="GO:0005739">
    <property type="term" value="C:mitochondrion"/>
    <property type="evidence" value="ECO:0007669"/>
    <property type="project" value="TreeGrafter"/>
</dbReference>
<dbReference type="InterPro" id="IPR051406">
    <property type="entry name" value="PLD_domain"/>
</dbReference>
<dbReference type="PANTHER" id="PTHR43856:SF1">
    <property type="entry name" value="MITOCHONDRIAL CARDIOLIPIN HYDROLASE"/>
    <property type="match status" value="1"/>
</dbReference>
<dbReference type="Pfam" id="PF13091">
    <property type="entry name" value="PLDc_2"/>
    <property type="match status" value="1"/>
</dbReference>
<proteinExistence type="predicted"/>
<dbReference type="Gene3D" id="3.30.870.10">
    <property type="entry name" value="Endonuclease Chain A"/>
    <property type="match status" value="2"/>
</dbReference>
<comment type="caution">
    <text evidence="5">The sequence shown here is derived from an EMBL/GenBank/DDBJ whole genome shotgun (WGS) entry which is preliminary data.</text>
</comment>
<reference evidence="5" key="1">
    <citation type="journal article" date="2015" name="Nature">
        <title>Complex archaea that bridge the gap between prokaryotes and eukaryotes.</title>
        <authorList>
            <person name="Spang A."/>
            <person name="Saw J.H."/>
            <person name="Jorgensen S.L."/>
            <person name="Zaremba-Niedzwiedzka K."/>
            <person name="Martijn J."/>
            <person name="Lind A.E."/>
            <person name="van Eijk R."/>
            <person name="Schleper C."/>
            <person name="Guy L."/>
            <person name="Ettema T.J."/>
        </authorList>
    </citation>
    <scope>NUCLEOTIDE SEQUENCE</scope>
</reference>
<dbReference type="AlphaFoldDB" id="A0A0F9LYV2"/>
<evidence type="ECO:0000256" key="3">
    <source>
        <dbReference type="ARBA" id="ARBA00023098"/>
    </source>
</evidence>
<organism evidence="5">
    <name type="scientific">marine sediment metagenome</name>
    <dbReference type="NCBI Taxonomy" id="412755"/>
    <lineage>
        <taxon>unclassified sequences</taxon>
        <taxon>metagenomes</taxon>
        <taxon>ecological metagenomes</taxon>
    </lineage>
</organism>
<name>A0A0F9LYV2_9ZZZZ</name>
<evidence type="ECO:0000256" key="1">
    <source>
        <dbReference type="ARBA" id="ARBA00022801"/>
    </source>
</evidence>
<feature type="non-terminal residue" evidence="5">
    <location>
        <position position="410"/>
    </location>
</feature>
<dbReference type="GO" id="GO:0016891">
    <property type="term" value="F:RNA endonuclease activity producing 5'-phosphomonoesters, hydrolytic mechanism"/>
    <property type="evidence" value="ECO:0007669"/>
    <property type="project" value="TreeGrafter"/>
</dbReference>
<keyword evidence="3" id="KW-0443">Lipid metabolism</keyword>
<protein>
    <recommendedName>
        <fullName evidence="4">Phospholipase D-like domain-containing protein</fullName>
    </recommendedName>
</protein>